<organism evidence="3 4">
    <name type="scientific">Blomia tropicalis</name>
    <name type="common">Mite</name>
    <dbReference type="NCBI Taxonomy" id="40697"/>
    <lineage>
        <taxon>Eukaryota</taxon>
        <taxon>Metazoa</taxon>
        <taxon>Ecdysozoa</taxon>
        <taxon>Arthropoda</taxon>
        <taxon>Chelicerata</taxon>
        <taxon>Arachnida</taxon>
        <taxon>Acari</taxon>
        <taxon>Acariformes</taxon>
        <taxon>Sarcoptiformes</taxon>
        <taxon>Astigmata</taxon>
        <taxon>Glycyphagoidea</taxon>
        <taxon>Echimyopodidae</taxon>
        <taxon>Blomia</taxon>
    </lineage>
</organism>
<gene>
    <name evidence="3" type="ORF">RDWZM_008459</name>
</gene>
<feature type="compositionally biased region" description="Basic residues" evidence="1">
    <location>
        <begin position="121"/>
        <end position="131"/>
    </location>
</feature>
<evidence type="ECO:0000313" key="3">
    <source>
        <dbReference type="EMBL" id="KAJ6217302.1"/>
    </source>
</evidence>
<evidence type="ECO:0000313" key="4">
    <source>
        <dbReference type="Proteomes" id="UP001142055"/>
    </source>
</evidence>
<evidence type="ECO:0000256" key="1">
    <source>
        <dbReference type="SAM" id="MobiDB-lite"/>
    </source>
</evidence>
<keyword evidence="2" id="KW-0812">Transmembrane</keyword>
<dbReference type="Proteomes" id="UP001142055">
    <property type="component" value="Chromosome 3"/>
</dbReference>
<reference evidence="3" key="1">
    <citation type="submission" date="2022-12" db="EMBL/GenBank/DDBJ databases">
        <title>Genome assemblies of Blomia tropicalis.</title>
        <authorList>
            <person name="Cui Y."/>
        </authorList>
    </citation>
    <scope>NUCLEOTIDE SEQUENCE</scope>
    <source>
        <tissue evidence="3">Adult mites</tissue>
    </source>
</reference>
<feature type="transmembrane region" description="Helical" evidence="2">
    <location>
        <begin position="86"/>
        <end position="106"/>
    </location>
</feature>
<sequence>MGDNVSKFFDENSDLLPFGMVMNAVKEGLDDDNNKPKLTKSKTETLGIYVVNIKDSNTTKAVWKLMISSTNNDTIRAKSDKSSFNIKLYMIGALAVIAFVFCFYKSSDDFNINTKTEKRKRKRKIKKRKSLSKMISESQSFDGSSRKCTKRGKSMSFRLSKRQRSISQVDTTKTENIVANNKNI</sequence>
<accession>A0A9Q0M3N4</accession>
<proteinExistence type="predicted"/>
<name>A0A9Q0M3N4_BLOTA</name>
<keyword evidence="4" id="KW-1185">Reference proteome</keyword>
<keyword evidence="2" id="KW-1133">Transmembrane helix</keyword>
<comment type="caution">
    <text evidence="3">The sequence shown here is derived from an EMBL/GenBank/DDBJ whole genome shotgun (WGS) entry which is preliminary data.</text>
</comment>
<evidence type="ECO:0000256" key="2">
    <source>
        <dbReference type="SAM" id="Phobius"/>
    </source>
</evidence>
<keyword evidence="2" id="KW-0472">Membrane</keyword>
<feature type="region of interest" description="Disordered" evidence="1">
    <location>
        <begin position="121"/>
        <end position="155"/>
    </location>
</feature>
<dbReference type="EMBL" id="JAPWDV010000003">
    <property type="protein sequence ID" value="KAJ6217302.1"/>
    <property type="molecule type" value="Genomic_DNA"/>
</dbReference>
<protein>
    <submittedName>
        <fullName evidence="3">Uncharacterized protein</fullName>
    </submittedName>
</protein>
<dbReference type="AlphaFoldDB" id="A0A9Q0M3N4"/>
<feature type="compositionally biased region" description="Polar residues" evidence="1">
    <location>
        <begin position="133"/>
        <end position="143"/>
    </location>
</feature>